<evidence type="ECO:0000313" key="1">
    <source>
        <dbReference type="EMBL" id="KAF2770070.1"/>
    </source>
</evidence>
<protein>
    <submittedName>
        <fullName evidence="1">Uncharacterized protein</fullName>
    </submittedName>
</protein>
<dbReference type="Proteomes" id="UP000799436">
    <property type="component" value="Unassembled WGS sequence"/>
</dbReference>
<reference evidence="1" key="1">
    <citation type="journal article" date="2020" name="Stud. Mycol.">
        <title>101 Dothideomycetes genomes: a test case for predicting lifestyles and emergence of pathogens.</title>
        <authorList>
            <person name="Haridas S."/>
            <person name="Albert R."/>
            <person name="Binder M."/>
            <person name="Bloem J."/>
            <person name="Labutti K."/>
            <person name="Salamov A."/>
            <person name="Andreopoulos B."/>
            <person name="Baker S."/>
            <person name="Barry K."/>
            <person name="Bills G."/>
            <person name="Bluhm B."/>
            <person name="Cannon C."/>
            <person name="Castanera R."/>
            <person name="Culley D."/>
            <person name="Daum C."/>
            <person name="Ezra D."/>
            <person name="Gonzalez J."/>
            <person name="Henrissat B."/>
            <person name="Kuo A."/>
            <person name="Liang C."/>
            <person name="Lipzen A."/>
            <person name="Lutzoni F."/>
            <person name="Magnuson J."/>
            <person name="Mondo S."/>
            <person name="Nolan M."/>
            <person name="Ohm R."/>
            <person name="Pangilinan J."/>
            <person name="Park H.-J."/>
            <person name="Ramirez L."/>
            <person name="Alfaro M."/>
            <person name="Sun H."/>
            <person name="Tritt A."/>
            <person name="Yoshinaga Y."/>
            <person name="Zwiers L.-H."/>
            <person name="Turgeon B."/>
            <person name="Goodwin S."/>
            <person name="Spatafora J."/>
            <person name="Crous P."/>
            <person name="Grigoriev I."/>
        </authorList>
    </citation>
    <scope>NUCLEOTIDE SEQUENCE</scope>
    <source>
        <strain evidence="1">CBS 116005</strain>
    </source>
</reference>
<dbReference type="OrthoDB" id="62952at2759"/>
<sequence length="349" mass="40041">MTLTSDAHEHDNYWRLHEQPGLGDDFTRAELQRQLNETCGADHTYGTRVYKSAILDQISRIRRGQLCYHHLSEQTLLHFLDARHLECGKTAVPAQFNLTSDKQKARLIRTLQNADDRPTFHFFLQLTPELRNAVYELYLAPLVEHPVHSPTWPPLARVNRQLRDEVMTLFLHEAVFSVQFNEGIMRYAYAGGYASCLIARGQTCLFFSGKSANWISRIRRFRICTRSALHHNRDPIHYQQTLTSLPPSHPLAQQPPHAPPRMRLIPVQEPFIIDVDLDQGGTVARVEYQGHDSTVQVASRSTKFLLSLEQAVRRVFEGLQKVENGGLARFGMTELSKLRVEIEAVLDRD</sequence>
<dbReference type="AlphaFoldDB" id="A0A6G1LBR0"/>
<gene>
    <name evidence="1" type="ORF">EJ03DRAFT_79388</name>
</gene>
<keyword evidence="2" id="KW-1185">Reference proteome</keyword>
<name>A0A6G1LBR0_9PEZI</name>
<proteinExistence type="predicted"/>
<organism evidence="1 2">
    <name type="scientific">Teratosphaeria nubilosa</name>
    <dbReference type="NCBI Taxonomy" id="161662"/>
    <lineage>
        <taxon>Eukaryota</taxon>
        <taxon>Fungi</taxon>
        <taxon>Dikarya</taxon>
        <taxon>Ascomycota</taxon>
        <taxon>Pezizomycotina</taxon>
        <taxon>Dothideomycetes</taxon>
        <taxon>Dothideomycetidae</taxon>
        <taxon>Mycosphaerellales</taxon>
        <taxon>Teratosphaeriaceae</taxon>
        <taxon>Teratosphaeria</taxon>
    </lineage>
</organism>
<dbReference type="EMBL" id="ML995828">
    <property type="protein sequence ID" value="KAF2770070.1"/>
    <property type="molecule type" value="Genomic_DNA"/>
</dbReference>
<accession>A0A6G1LBR0</accession>
<evidence type="ECO:0000313" key="2">
    <source>
        <dbReference type="Proteomes" id="UP000799436"/>
    </source>
</evidence>